<name>A0ACD0WLL1_CLALS</name>
<dbReference type="Proteomes" id="UP000326582">
    <property type="component" value="Chromosome 4"/>
</dbReference>
<accession>A0ACD0WLL1</accession>
<gene>
    <name evidence="1" type="ORF">EJF14_40081</name>
</gene>
<reference evidence="2" key="1">
    <citation type="journal article" date="2019" name="MBio">
        <title>Comparative genomics for the elucidation of multidrug resistance (MDR) in Candida lusitaniae.</title>
        <authorList>
            <person name="Kannan A."/>
            <person name="Asner S.A."/>
            <person name="Trachsel E."/>
            <person name="Kelly S."/>
            <person name="Parker J."/>
            <person name="Sanglard D."/>
        </authorList>
    </citation>
    <scope>NUCLEOTIDE SEQUENCE [LARGE SCALE GENOMIC DNA]</scope>
    <source>
        <strain evidence="2">P1</strain>
    </source>
</reference>
<dbReference type="EMBL" id="CP038487">
    <property type="protein sequence ID" value="QFZ28058.1"/>
    <property type="molecule type" value="Genomic_DNA"/>
</dbReference>
<evidence type="ECO:0000313" key="2">
    <source>
        <dbReference type="Proteomes" id="UP000326582"/>
    </source>
</evidence>
<proteinExistence type="predicted"/>
<sequence>MGHCQGRHAETGGAPRPADGGRTQGQAQPQRRHAVPARHHPHGGGGGGCVAGHAREGLAAHALWRHGGAPPGLCGGVFRPEPDRADGRGDDAQRRGVGGERAQRPGPAPHRAPPGAPRAPAHARAQGRPAVAERARVGAGASHGRRRTDVPQLARDRGGVWRSFHAGPGRHPPDHRLACARRDPRAGDRASGAGGHSPRACGSHQRRRVCGLRRDSGRRALPRASHGVRGAACGGAAGGRDGHGRAGASNGLPAAGAGGAGHAGVVCVPSAGRRRRHGLSVPAVPQPRVSASVCVSRVRAHVDLADALGPHAPPLGAAAGLRDKGGDKGDKGDKRQQQRQQQQQQRQQQQQQRFQRELLRASLRVSCPGRRGARRPLRLRGSWPALSHRSRRVCARGAPQSSGSRGPCGMRLRAAERLAFGYLGLSPPLVDWSFNAFLEHNQTLNIYFSGPVVSNYL</sequence>
<evidence type="ECO:0000313" key="1">
    <source>
        <dbReference type="EMBL" id="QFZ28058.1"/>
    </source>
</evidence>
<protein>
    <submittedName>
        <fullName evidence="1">Uncharacterized protein</fullName>
    </submittedName>
</protein>
<organism evidence="1 2">
    <name type="scientific">Clavispora lusitaniae</name>
    <name type="common">Candida lusitaniae</name>
    <dbReference type="NCBI Taxonomy" id="36911"/>
    <lineage>
        <taxon>Eukaryota</taxon>
        <taxon>Fungi</taxon>
        <taxon>Dikarya</taxon>
        <taxon>Ascomycota</taxon>
        <taxon>Saccharomycotina</taxon>
        <taxon>Pichiomycetes</taxon>
        <taxon>Metschnikowiaceae</taxon>
        <taxon>Clavispora</taxon>
    </lineage>
</organism>
<keyword evidence="2" id="KW-1185">Reference proteome</keyword>